<dbReference type="InterPro" id="IPR045179">
    <property type="entry name" value="YgfZ/GcvT"/>
</dbReference>
<organism evidence="3 4">
    <name type="scientific">Asticcacaulis excentricus</name>
    <dbReference type="NCBI Taxonomy" id="78587"/>
    <lineage>
        <taxon>Bacteria</taxon>
        <taxon>Pseudomonadati</taxon>
        <taxon>Pseudomonadota</taxon>
        <taxon>Alphaproteobacteria</taxon>
        <taxon>Caulobacterales</taxon>
        <taxon>Caulobacteraceae</taxon>
        <taxon>Asticcacaulis</taxon>
    </lineage>
</organism>
<protein>
    <submittedName>
        <fullName evidence="3">Folate-dependent protein for Fe/S cluster synthesis</fullName>
    </submittedName>
</protein>
<dbReference type="PANTHER" id="PTHR22602:SF0">
    <property type="entry name" value="TRANSFERASE CAF17, MITOCHONDRIAL-RELATED"/>
    <property type="match status" value="1"/>
</dbReference>
<dbReference type="Gene3D" id="3.30.1360.120">
    <property type="entry name" value="Probable tRNA modification gtpase trme, domain 1"/>
    <property type="match status" value="2"/>
</dbReference>
<dbReference type="Pfam" id="PF25455">
    <property type="entry name" value="Beta-barrel_CAF17_C"/>
    <property type="match status" value="1"/>
</dbReference>
<keyword evidence="1" id="KW-0809">Transit peptide</keyword>
<name>A0A3G9G257_9CAUL</name>
<evidence type="ECO:0000256" key="1">
    <source>
        <dbReference type="ARBA" id="ARBA00022946"/>
    </source>
</evidence>
<dbReference type="SUPFAM" id="SSF103025">
    <property type="entry name" value="Folate-binding domain"/>
    <property type="match status" value="1"/>
</dbReference>
<dbReference type="EMBL" id="AP018827">
    <property type="protein sequence ID" value="BBF79831.1"/>
    <property type="molecule type" value="Genomic_DNA"/>
</dbReference>
<reference evidence="4" key="2">
    <citation type="journal article" date="2017" name="Plant Physiol. Biochem.">
        <title>Differential oxidative and antioxidative response of duckweed Lemna minor toward plant growth promoting/inhibiting bacteria.</title>
        <authorList>
            <person name="Ishizawa H."/>
            <person name="Kuroda M."/>
            <person name="Morikawa M."/>
            <person name="Ike M."/>
        </authorList>
    </citation>
    <scope>NUCLEOTIDE SEQUENCE [LARGE SCALE GENOMIC DNA]</scope>
    <source>
        <strain evidence="4">M6</strain>
    </source>
</reference>
<dbReference type="Proteomes" id="UP000278756">
    <property type="component" value="Chromosome 1"/>
</dbReference>
<dbReference type="OrthoDB" id="9796287at2"/>
<evidence type="ECO:0000313" key="3">
    <source>
        <dbReference type="EMBL" id="BBF79831.1"/>
    </source>
</evidence>
<gene>
    <name evidence="3" type="ORF">EM6_0405</name>
</gene>
<dbReference type="PANTHER" id="PTHR22602">
    <property type="entry name" value="TRANSFERASE CAF17, MITOCHONDRIAL-RELATED"/>
    <property type="match status" value="1"/>
</dbReference>
<proteinExistence type="predicted"/>
<dbReference type="InterPro" id="IPR017703">
    <property type="entry name" value="YgfZ/GCV_T_CS"/>
</dbReference>
<evidence type="ECO:0000313" key="4">
    <source>
        <dbReference type="Proteomes" id="UP000278756"/>
    </source>
</evidence>
<reference evidence="4" key="1">
    <citation type="journal article" date="2017" name="Biotechnol. Biofuels">
        <title>Evaluation of environmental bacterial communities as a factor affecting the growth of duckweed Lemna minor.</title>
        <authorList>
            <person name="Ishizawa H."/>
            <person name="Kuroda M."/>
            <person name="Morikawa M."/>
            <person name="Ike M."/>
        </authorList>
    </citation>
    <scope>NUCLEOTIDE SEQUENCE [LARGE SCALE GENOMIC DNA]</scope>
    <source>
        <strain evidence="4">M6</strain>
    </source>
</reference>
<dbReference type="RefSeq" id="WP_126419905.1">
    <property type="nucleotide sequence ID" value="NZ_AP018827.1"/>
</dbReference>
<dbReference type="AlphaFoldDB" id="A0A3G9G257"/>
<dbReference type="NCBIfam" id="TIGR03317">
    <property type="entry name" value="ygfZ_signature"/>
    <property type="match status" value="1"/>
</dbReference>
<dbReference type="GO" id="GO:0016226">
    <property type="term" value="P:iron-sulfur cluster assembly"/>
    <property type="evidence" value="ECO:0007669"/>
    <property type="project" value="TreeGrafter"/>
</dbReference>
<dbReference type="InterPro" id="IPR057460">
    <property type="entry name" value="CAF17_C"/>
</dbReference>
<accession>A0A3G9G257</accession>
<sequence>MTDLIALPHRALIALSGPDWGKFLNGQTTIDVETIFDAVAAGENKPLYYGAFLTPQGKLSTDVFICPRDSDTVWIDVDARVRDELFTRLNMFKLRAKVTLSKPEAQVYASLSEGLPDPRAPGLYRAYGTFEATGDLTTYTEFRLTQGVAEPGLDFPKDYLYPIDINMDLIKAIDFKKGCFVGQETTSRMKRRGTIKNRLIPLSHTGAFAFGSEVLLGERRAGEILASANGKSLALMRLDRLDGDLTCENDTVTLAVPDWLTPHLNASET</sequence>
<feature type="domain" description="CAF17 C-terminal" evidence="2">
    <location>
        <begin position="197"/>
        <end position="261"/>
    </location>
</feature>
<evidence type="ECO:0000259" key="2">
    <source>
        <dbReference type="Pfam" id="PF25455"/>
    </source>
</evidence>
<dbReference type="InterPro" id="IPR027266">
    <property type="entry name" value="TrmE/GcvT-like"/>
</dbReference>